<keyword evidence="4" id="KW-1185">Reference proteome</keyword>
<dbReference type="GO" id="GO:0008080">
    <property type="term" value="F:N-acetyltransferase activity"/>
    <property type="evidence" value="ECO:0007669"/>
    <property type="project" value="InterPro"/>
</dbReference>
<evidence type="ECO:0000313" key="3">
    <source>
        <dbReference type="EMBL" id="QEN07230.1"/>
    </source>
</evidence>
<feature type="domain" description="N-acetyltransferase" evidence="2">
    <location>
        <begin position="42"/>
        <end position="240"/>
    </location>
</feature>
<protein>
    <submittedName>
        <fullName evidence="3">GNAT family N-acetyltransferase</fullName>
    </submittedName>
</protein>
<dbReference type="Proteomes" id="UP000324209">
    <property type="component" value="Chromosome"/>
</dbReference>
<dbReference type="Gene3D" id="3.40.630.30">
    <property type="match status" value="1"/>
</dbReference>
<dbReference type="PANTHER" id="PTHR13947:SF37">
    <property type="entry name" value="LD18367P"/>
    <property type="match status" value="1"/>
</dbReference>
<accession>A0A5C1QJR3</accession>
<dbReference type="InterPro" id="IPR050769">
    <property type="entry name" value="NAT_camello-type"/>
</dbReference>
<dbReference type="InterPro" id="IPR016181">
    <property type="entry name" value="Acyl_CoA_acyltransferase"/>
</dbReference>
<evidence type="ECO:0000259" key="2">
    <source>
        <dbReference type="PROSITE" id="PS51186"/>
    </source>
</evidence>
<dbReference type="PROSITE" id="PS51186">
    <property type="entry name" value="GNAT"/>
    <property type="match status" value="1"/>
</dbReference>
<dbReference type="OrthoDB" id="7205533at2"/>
<evidence type="ECO:0000313" key="4">
    <source>
        <dbReference type="Proteomes" id="UP000324209"/>
    </source>
</evidence>
<keyword evidence="1 3" id="KW-0808">Transferase</keyword>
<organism evidence="3 4">
    <name type="scientific">Oceanispirochaeta crateris</name>
    <dbReference type="NCBI Taxonomy" id="2518645"/>
    <lineage>
        <taxon>Bacteria</taxon>
        <taxon>Pseudomonadati</taxon>
        <taxon>Spirochaetota</taxon>
        <taxon>Spirochaetia</taxon>
        <taxon>Spirochaetales</taxon>
        <taxon>Spirochaetaceae</taxon>
        <taxon>Oceanispirochaeta</taxon>
    </lineage>
</organism>
<reference evidence="3 4" key="1">
    <citation type="submission" date="2019-02" db="EMBL/GenBank/DDBJ databases">
        <title>Complete Genome Sequence and Methylome Analysis of free living Spirochaetas.</title>
        <authorList>
            <person name="Fomenkov A."/>
            <person name="Dubinina G."/>
            <person name="Leshcheva N."/>
            <person name="Mikheeva N."/>
            <person name="Grabovich M."/>
            <person name="Vincze T."/>
            <person name="Roberts R.J."/>
        </authorList>
    </citation>
    <scope>NUCLEOTIDE SEQUENCE [LARGE SCALE GENOMIC DNA]</scope>
    <source>
        <strain evidence="3 4">K2</strain>
    </source>
</reference>
<proteinExistence type="predicted"/>
<dbReference type="InterPro" id="IPR000182">
    <property type="entry name" value="GNAT_dom"/>
</dbReference>
<gene>
    <name evidence="3" type="ORF">EXM22_04225</name>
</gene>
<name>A0A5C1QJR3_9SPIO</name>
<dbReference type="PANTHER" id="PTHR13947">
    <property type="entry name" value="GNAT FAMILY N-ACETYLTRANSFERASE"/>
    <property type="match status" value="1"/>
</dbReference>
<dbReference type="EMBL" id="CP036150">
    <property type="protein sequence ID" value="QEN07230.1"/>
    <property type="molecule type" value="Genomic_DNA"/>
</dbReference>
<sequence length="240" mass="27559">MTKKTWSSILTDSYYAVFSIKRGFFTSKWLSITEEKNMKYEIEIIPSKQEHQDEVLQIFNDGFSSKFQFVTQNKDQQLSFARDFALFHHESQNLNFVAVLNGHVAGFLLLKLPIKHKSKSKKGLSNHELLRKYGLLGIVKTILLGATFYHKIKEGEAYIDTLGVAPKYRGKGVGTQLINFAESIARQKGLSRLSLLVIYENPKAQKLYESCGFQVKSSHSHWWMKRSTGISGSYYMEKEI</sequence>
<dbReference type="AlphaFoldDB" id="A0A5C1QJR3"/>
<evidence type="ECO:0000256" key="1">
    <source>
        <dbReference type="ARBA" id="ARBA00022679"/>
    </source>
</evidence>
<dbReference type="Pfam" id="PF00583">
    <property type="entry name" value="Acetyltransf_1"/>
    <property type="match status" value="1"/>
</dbReference>
<dbReference type="SUPFAM" id="SSF55729">
    <property type="entry name" value="Acyl-CoA N-acyltransferases (Nat)"/>
    <property type="match status" value="1"/>
</dbReference>
<dbReference type="CDD" id="cd04301">
    <property type="entry name" value="NAT_SF"/>
    <property type="match status" value="1"/>
</dbReference>
<dbReference type="KEGG" id="ock:EXM22_04225"/>